<evidence type="ECO:0000256" key="4">
    <source>
        <dbReference type="ARBA" id="ARBA00023002"/>
    </source>
</evidence>
<reference evidence="9 10" key="1">
    <citation type="submission" date="2017-04" db="EMBL/GenBank/DDBJ databases">
        <authorList>
            <person name="Afonso C.L."/>
            <person name="Miller P.J."/>
            <person name="Scott M.A."/>
            <person name="Spackman E."/>
            <person name="Goraichik I."/>
            <person name="Dimitrov K.M."/>
            <person name="Suarez D.L."/>
            <person name="Swayne D.E."/>
        </authorList>
    </citation>
    <scope>NUCLEOTIDE SEQUENCE [LARGE SCALE GENOMIC DNA]</scope>
    <source>
        <strain evidence="9">LMG 28154</strain>
    </source>
</reference>
<evidence type="ECO:0000256" key="7">
    <source>
        <dbReference type="PIRSR" id="PIRSR602403-1"/>
    </source>
</evidence>
<dbReference type="GO" id="GO:0005506">
    <property type="term" value="F:iron ion binding"/>
    <property type="evidence" value="ECO:0007669"/>
    <property type="project" value="InterPro"/>
</dbReference>
<dbReference type="PRINTS" id="PR00385">
    <property type="entry name" value="P450"/>
</dbReference>
<dbReference type="InterPro" id="IPR017972">
    <property type="entry name" value="Cyt_P450_CS"/>
</dbReference>
<name>A0A238H449_9BURK</name>
<comment type="similarity">
    <text evidence="1 8">Belongs to the cytochrome P450 family.</text>
</comment>
<dbReference type="InterPro" id="IPR050196">
    <property type="entry name" value="Cytochrome_P450_Monoox"/>
</dbReference>
<organism evidence="9 10">
    <name type="scientific">Burkholderia singularis</name>
    <dbReference type="NCBI Taxonomy" id="1503053"/>
    <lineage>
        <taxon>Bacteria</taxon>
        <taxon>Pseudomonadati</taxon>
        <taxon>Pseudomonadota</taxon>
        <taxon>Betaproteobacteria</taxon>
        <taxon>Burkholderiales</taxon>
        <taxon>Burkholderiaceae</taxon>
        <taxon>Burkholderia</taxon>
        <taxon>pseudomallei group</taxon>
    </lineage>
</organism>
<sequence length="463" mass="52838">MKTLKIPDGPRDRWLGVPHIYAMRRNFLKFFSNLHRRYGDAVHLRILGRRYFSFFHPDLIREVLVDNDDAFIRWKTGIRIFTKTHGHGVLTSEGDVWRRQRRFLQPVFSTRALAEFAKQVAGAADTALEKLPVDVPFRYGAAMGELAVDVILGSMFRNAAQFSGGDVDRAVTSLAEAAYRDMFMPVQWPDWLPFPTERSRHLAMLQRLIGQCMADRRHHPGGYHDWVSLLLEGQGTQGGRPDEQEIFDQAITLFLTRHETTVATLEWIGWVLASRPELAARAVAEVDAVLEGRMPGYDDIAKLPMLGQTIRETMRLYPVAPALFMRQAVRDVEIGGWDVPKGSFVALQNFEVHRDPRWHPDPNRFDIDRFAPENTKRIARGAYFPFGMGPRACVGMNFALMELTIVYAMLLQRFELRLEHAQADPGWAFTVALRPEQPVEIVLTRRIDALNVPRVFACAANDS</sequence>
<accession>A0A238H449</accession>
<evidence type="ECO:0000256" key="5">
    <source>
        <dbReference type="ARBA" id="ARBA00023004"/>
    </source>
</evidence>
<dbReference type="Proteomes" id="UP000198460">
    <property type="component" value="Unassembled WGS sequence"/>
</dbReference>
<dbReference type="GO" id="GO:0020037">
    <property type="term" value="F:heme binding"/>
    <property type="evidence" value="ECO:0007669"/>
    <property type="project" value="InterPro"/>
</dbReference>
<feature type="binding site" description="axial binding residue" evidence="7">
    <location>
        <position position="393"/>
    </location>
    <ligand>
        <name>heme</name>
        <dbReference type="ChEBI" id="CHEBI:30413"/>
    </ligand>
    <ligandPart>
        <name>Fe</name>
        <dbReference type="ChEBI" id="CHEBI:18248"/>
    </ligandPart>
</feature>
<dbReference type="InterPro" id="IPR002403">
    <property type="entry name" value="Cyt_P450_E_grp-IV"/>
</dbReference>
<dbReference type="InterPro" id="IPR001128">
    <property type="entry name" value="Cyt_P450"/>
</dbReference>
<dbReference type="Gene3D" id="1.10.630.10">
    <property type="entry name" value="Cytochrome P450"/>
    <property type="match status" value="1"/>
</dbReference>
<dbReference type="GO" id="GO:0004497">
    <property type="term" value="F:monooxygenase activity"/>
    <property type="evidence" value="ECO:0007669"/>
    <property type="project" value="UniProtKB-KW"/>
</dbReference>
<keyword evidence="3 7" id="KW-0479">Metal-binding</keyword>
<gene>
    <name evidence="9" type="ORF">BSIN_0236</name>
</gene>
<comment type="cofactor">
    <cofactor evidence="7">
        <name>heme</name>
        <dbReference type="ChEBI" id="CHEBI:30413"/>
    </cofactor>
</comment>
<keyword evidence="2 7" id="KW-0349">Heme</keyword>
<protein>
    <submittedName>
        <fullName evidence="9">Cytochrome P450</fullName>
    </submittedName>
</protein>
<dbReference type="SUPFAM" id="SSF48264">
    <property type="entry name" value="Cytochrome P450"/>
    <property type="match status" value="1"/>
</dbReference>
<keyword evidence="5 7" id="KW-0408">Iron</keyword>
<evidence type="ECO:0000256" key="2">
    <source>
        <dbReference type="ARBA" id="ARBA00022617"/>
    </source>
</evidence>
<dbReference type="AlphaFoldDB" id="A0A238H449"/>
<evidence type="ECO:0000256" key="6">
    <source>
        <dbReference type="ARBA" id="ARBA00023033"/>
    </source>
</evidence>
<evidence type="ECO:0000313" key="10">
    <source>
        <dbReference type="Proteomes" id="UP000198460"/>
    </source>
</evidence>
<dbReference type="GO" id="GO:0016705">
    <property type="term" value="F:oxidoreductase activity, acting on paired donors, with incorporation or reduction of molecular oxygen"/>
    <property type="evidence" value="ECO:0007669"/>
    <property type="project" value="InterPro"/>
</dbReference>
<dbReference type="InterPro" id="IPR036396">
    <property type="entry name" value="Cyt_P450_sf"/>
</dbReference>
<dbReference type="PANTHER" id="PTHR24291">
    <property type="entry name" value="CYTOCHROME P450 FAMILY 4"/>
    <property type="match status" value="1"/>
</dbReference>
<proteinExistence type="inferred from homology"/>
<dbReference type="PANTHER" id="PTHR24291:SF50">
    <property type="entry name" value="BIFUNCTIONAL ALBAFLAVENONE MONOOXYGENASE_TERPENE SYNTHASE"/>
    <property type="match status" value="1"/>
</dbReference>
<dbReference type="PROSITE" id="PS00086">
    <property type="entry name" value="CYTOCHROME_P450"/>
    <property type="match status" value="1"/>
</dbReference>
<dbReference type="PRINTS" id="PR00465">
    <property type="entry name" value="EP450IV"/>
</dbReference>
<keyword evidence="4 8" id="KW-0560">Oxidoreductase</keyword>
<dbReference type="EMBL" id="FXAN01000050">
    <property type="protein sequence ID" value="SMG00111.1"/>
    <property type="molecule type" value="Genomic_DNA"/>
</dbReference>
<keyword evidence="6 8" id="KW-0503">Monooxygenase</keyword>
<evidence type="ECO:0000256" key="3">
    <source>
        <dbReference type="ARBA" id="ARBA00022723"/>
    </source>
</evidence>
<dbReference type="Pfam" id="PF00067">
    <property type="entry name" value="p450"/>
    <property type="match status" value="1"/>
</dbReference>
<evidence type="ECO:0000256" key="1">
    <source>
        <dbReference type="ARBA" id="ARBA00010617"/>
    </source>
</evidence>
<evidence type="ECO:0000313" key="9">
    <source>
        <dbReference type="EMBL" id="SMG00111.1"/>
    </source>
</evidence>
<evidence type="ECO:0000256" key="8">
    <source>
        <dbReference type="RuleBase" id="RU000461"/>
    </source>
</evidence>